<keyword evidence="3" id="KW-1185">Reference proteome</keyword>
<sequence length="588" mass="69841">MSVLDYLKWSFGFINSSYNEINDVKEPECVIYLCSTHFIKNIIKQANKTIANEKAKRAIIFCFTLLQNSSSLQQIEDYLVNIYNIFNSRYLDRVTTFSIGIIKDEVLFRRLEHTNINEIPDKKKYTEIFTLKNENSDTNTDETENTLIKMSPFSIHFESFFTKIKLSFEISKRKNESNKILELNEYFSPELFKIIASYLHLLPLWSGIVITPIQTKNQNMFSTPKNRLTNNIVENWFMNLKNFIILNEKKFVSEYTSLLFKCLKKKYFSGFFDLCEEERKKKINLKTLNNRKEIWRRKLETKKREKGFYYKHLKNLGTIEFEYVEEEFVKSMTDFNRTFNFREEPTIEIALDQSFCDVFDEIFLVYDLIGYEKNYEKIVEIFNSYRSSIDQLISFLKEKTPSYSRIKNLPMDNSFLVLLQAHNLNDCSALVTKGDGNCFYYSISTIILSNPEYYKLIKIGALFTILKYKVFFEDILKKKAYFENYNDFFLNLSGKNNWANELMILATVIMFSRPLICLCYNEIKRVPYSNMFNLDFENDESIFIGFKENHFVALCGEFDINFLKSKAMNYYGEFVESFENIQKTVLKN</sequence>
<reference evidence="2" key="1">
    <citation type="submission" date="2021-02" db="EMBL/GenBank/DDBJ databases">
        <authorList>
            <person name="Nowell W R."/>
        </authorList>
    </citation>
    <scope>NUCLEOTIDE SEQUENCE</scope>
    <source>
        <strain evidence="2">Ploen Becks lab</strain>
    </source>
</reference>
<dbReference type="InterPro" id="IPR003323">
    <property type="entry name" value="OTU_dom"/>
</dbReference>
<comment type="caution">
    <text evidence="2">The sequence shown here is derived from an EMBL/GenBank/DDBJ whole genome shotgun (WGS) entry which is preliminary data.</text>
</comment>
<dbReference type="PROSITE" id="PS50802">
    <property type="entry name" value="OTU"/>
    <property type="match status" value="1"/>
</dbReference>
<dbReference type="AlphaFoldDB" id="A0A814CAI6"/>
<protein>
    <recommendedName>
        <fullName evidence="1">OTU domain-containing protein</fullName>
    </recommendedName>
</protein>
<dbReference type="Proteomes" id="UP000663879">
    <property type="component" value="Unassembled WGS sequence"/>
</dbReference>
<evidence type="ECO:0000259" key="1">
    <source>
        <dbReference type="PROSITE" id="PS50802"/>
    </source>
</evidence>
<evidence type="ECO:0000313" key="2">
    <source>
        <dbReference type="EMBL" id="CAF0937448.1"/>
    </source>
</evidence>
<dbReference type="EMBL" id="CAJNOC010002507">
    <property type="protein sequence ID" value="CAF0937448.1"/>
    <property type="molecule type" value="Genomic_DNA"/>
</dbReference>
<name>A0A814CAI6_9BILA</name>
<proteinExistence type="predicted"/>
<dbReference type="Gene3D" id="3.90.70.80">
    <property type="match status" value="1"/>
</dbReference>
<dbReference type="InterPro" id="IPR038765">
    <property type="entry name" value="Papain-like_cys_pep_sf"/>
</dbReference>
<accession>A0A814CAI6</accession>
<dbReference type="OrthoDB" id="8948227at2759"/>
<gene>
    <name evidence="2" type="ORF">OXX778_LOCUS13241</name>
</gene>
<evidence type="ECO:0000313" key="3">
    <source>
        <dbReference type="Proteomes" id="UP000663879"/>
    </source>
</evidence>
<feature type="domain" description="OTU" evidence="1">
    <location>
        <begin position="427"/>
        <end position="557"/>
    </location>
</feature>
<dbReference type="CDD" id="cd22744">
    <property type="entry name" value="OTU"/>
    <property type="match status" value="1"/>
</dbReference>
<dbReference type="SUPFAM" id="SSF54001">
    <property type="entry name" value="Cysteine proteinases"/>
    <property type="match status" value="1"/>
</dbReference>
<organism evidence="2 3">
    <name type="scientific">Brachionus calyciflorus</name>
    <dbReference type="NCBI Taxonomy" id="104777"/>
    <lineage>
        <taxon>Eukaryota</taxon>
        <taxon>Metazoa</taxon>
        <taxon>Spiralia</taxon>
        <taxon>Gnathifera</taxon>
        <taxon>Rotifera</taxon>
        <taxon>Eurotatoria</taxon>
        <taxon>Monogononta</taxon>
        <taxon>Pseudotrocha</taxon>
        <taxon>Ploima</taxon>
        <taxon>Brachionidae</taxon>
        <taxon>Brachionus</taxon>
    </lineage>
</organism>